<organism evidence="8 9">
    <name type="scientific">Phytophthora infestans</name>
    <name type="common">Potato late blight agent</name>
    <name type="synonym">Botrytis infestans</name>
    <dbReference type="NCBI Taxonomy" id="4787"/>
    <lineage>
        <taxon>Eukaryota</taxon>
        <taxon>Sar</taxon>
        <taxon>Stramenopiles</taxon>
        <taxon>Oomycota</taxon>
        <taxon>Peronosporomycetes</taxon>
        <taxon>Peronosporales</taxon>
        <taxon>Peronosporaceae</taxon>
        <taxon>Phytophthora</taxon>
    </lineage>
</organism>
<dbReference type="InterPro" id="IPR014710">
    <property type="entry name" value="RmlC-like_jellyroll"/>
</dbReference>
<evidence type="ECO:0000256" key="2">
    <source>
        <dbReference type="ARBA" id="ARBA00022679"/>
    </source>
</evidence>
<dbReference type="GO" id="GO:0005952">
    <property type="term" value="C:cAMP-dependent protein kinase complex"/>
    <property type="evidence" value="ECO:0007669"/>
    <property type="project" value="TreeGrafter"/>
</dbReference>
<reference evidence="8" key="1">
    <citation type="submission" date="2020-04" db="EMBL/GenBank/DDBJ databases">
        <title>Hybrid Assembly of Korean Phytophthora infestans isolates.</title>
        <authorList>
            <person name="Prokchorchik M."/>
            <person name="Lee Y."/>
            <person name="Seo J."/>
            <person name="Cho J.-H."/>
            <person name="Park Y.-E."/>
            <person name="Jang D.-C."/>
            <person name="Im J.-S."/>
            <person name="Choi J.-G."/>
            <person name="Park H.-J."/>
            <person name="Lee G.-B."/>
            <person name="Lee Y.-G."/>
            <person name="Hong S.-Y."/>
            <person name="Cho K."/>
            <person name="Sohn K.H."/>
        </authorList>
    </citation>
    <scope>NUCLEOTIDE SEQUENCE</scope>
    <source>
        <strain evidence="8">KR_1_A1</strain>
    </source>
</reference>
<evidence type="ECO:0000313" key="8">
    <source>
        <dbReference type="EMBL" id="KAF4032819.1"/>
    </source>
</evidence>
<keyword evidence="3" id="KW-0547">Nucleotide-binding</keyword>
<dbReference type="Gene3D" id="1.10.510.10">
    <property type="entry name" value="Transferase(Phosphotransferase) domain 1"/>
    <property type="match status" value="1"/>
</dbReference>
<evidence type="ECO:0000259" key="6">
    <source>
        <dbReference type="PROSITE" id="PS50011"/>
    </source>
</evidence>
<comment type="caution">
    <text evidence="8">The sequence shown here is derived from an EMBL/GenBank/DDBJ whole genome shotgun (WGS) entry which is preliminary data.</text>
</comment>
<keyword evidence="4" id="KW-0418">Kinase</keyword>
<dbReference type="GO" id="GO:0005524">
    <property type="term" value="F:ATP binding"/>
    <property type="evidence" value="ECO:0007669"/>
    <property type="project" value="UniProtKB-KW"/>
</dbReference>
<evidence type="ECO:0000256" key="4">
    <source>
        <dbReference type="ARBA" id="ARBA00022777"/>
    </source>
</evidence>
<proteinExistence type="predicted"/>
<dbReference type="GO" id="GO:0004691">
    <property type="term" value="F:cAMP-dependent protein kinase activity"/>
    <property type="evidence" value="ECO:0007669"/>
    <property type="project" value="TreeGrafter"/>
</dbReference>
<evidence type="ECO:0000256" key="3">
    <source>
        <dbReference type="ARBA" id="ARBA00022741"/>
    </source>
</evidence>
<dbReference type="CDD" id="cd00038">
    <property type="entry name" value="CAP_ED"/>
    <property type="match status" value="1"/>
</dbReference>
<dbReference type="Proteomes" id="UP000602510">
    <property type="component" value="Unassembled WGS sequence"/>
</dbReference>
<dbReference type="Gene3D" id="2.60.120.10">
    <property type="entry name" value="Jelly Rolls"/>
    <property type="match status" value="1"/>
</dbReference>
<protein>
    <submittedName>
        <fullName evidence="8">Cyclic nucleotide-binding domain</fullName>
    </submittedName>
</protein>
<dbReference type="EMBL" id="WSZM01000462">
    <property type="protein sequence ID" value="KAF4032819.1"/>
    <property type="molecule type" value="Genomic_DNA"/>
</dbReference>
<accession>A0A833SVT3</accession>
<keyword evidence="5" id="KW-0067">ATP-binding</keyword>
<feature type="domain" description="Cyclic nucleotide-binding" evidence="7">
    <location>
        <begin position="1"/>
        <end position="103"/>
    </location>
</feature>
<dbReference type="InterPro" id="IPR000719">
    <property type="entry name" value="Prot_kinase_dom"/>
</dbReference>
<keyword evidence="1" id="KW-0723">Serine/threonine-protein kinase</keyword>
<evidence type="ECO:0000313" key="9">
    <source>
        <dbReference type="Proteomes" id="UP000602510"/>
    </source>
</evidence>
<name>A0A833SVT3_PHYIN</name>
<gene>
    <name evidence="8" type="ORF">GN244_ATG15281</name>
</gene>
<dbReference type="PANTHER" id="PTHR24353">
    <property type="entry name" value="CYCLIC NUCLEOTIDE-DEPENDENT PROTEIN KINASE"/>
    <property type="match status" value="1"/>
</dbReference>
<dbReference type="InterPro" id="IPR000595">
    <property type="entry name" value="cNMP-bd_dom"/>
</dbReference>
<dbReference type="InterPro" id="IPR018490">
    <property type="entry name" value="cNMP-bd_dom_sf"/>
</dbReference>
<feature type="domain" description="Protein kinase" evidence="6">
    <location>
        <begin position="78"/>
        <end position="284"/>
    </location>
</feature>
<dbReference type="Pfam" id="PF00027">
    <property type="entry name" value="cNMP_binding"/>
    <property type="match status" value="1"/>
</dbReference>
<dbReference type="AlphaFoldDB" id="A0A833SVT3"/>
<keyword evidence="2" id="KW-0808">Transferase</keyword>
<dbReference type="InterPro" id="IPR011009">
    <property type="entry name" value="Kinase-like_dom_sf"/>
</dbReference>
<dbReference type="SUPFAM" id="SSF56112">
    <property type="entry name" value="Protein kinase-like (PK-like)"/>
    <property type="match status" value="1"/>
</dbReference>
<evidence type="ECO:0000259" key="7">
    <source>
        <dbReference type="PROSITE" id="PS50042"/>
    </source>
</evidence>
<keyword evidence="9" id="KW-1185">Reference proteome</keyword>
<dbReference type="PANTHER" id="PTHR24353:SF127">
    <property type="entry name" value="PROTEIN PHOSPHATASE 2C AND CYCLIC NUCLEOTIDE-BINDING_KINASE DOMAIN-CONTAINING PROTEIN"/>
    <property type="match status" value="1"/>
</dbReference>
<dbReference type="SUPFAM" id="SSF51206">
    <property type="entry name" value="cAMP-binding domain-like"/>
    <property type="match status" value="1"/>
</dbReference>
<evidence type="ECO:0000256" key="5">
    <source>
        <dbReference type="ARBA" id="ARBA00022840"/>
    </source>
</evidence>
<dbReference type="PROSITE" id="PS50042">
    <property type="entry name" value="CNMP_BINDING_3"/>
    <property type="match status" value="1"/>
</dbReference>
<dbReference type="PROSITE" id="PS50011">
    <property type="entry name" value="PROTEIN_KINASE_DOM"/>
    <property type="match status" value="1"/>
</dbReference>
<evidence type="ECO:0000256" key="1">
    <source>
        <dbReference type="ARBA" id="ARBA00022527"/>
    </source>
</evidence>
<sequence length="284" mass="31867">MRTVVFEPNQVGLHEGMTEPGFFLIISGRIESTSKMDNVVSLELKTLDYFGEIALVRRRSIRQRSIRAIESTECLFIRKDALELAVGNLPSILEKNKLRRARKTRILEAQKEAKPNTFVPFDNERKPEMPHSINGLDVVGSVMSDLINTVRLVEVKGSSPSVYLTLRSVSKQAIMDADIHMLYNTQIDGTLESSSDGEPHGESFVRYYAAQVVMALEFMHLEGVVSRTVDPTNRMVDRSGNLRMINLRYVPLSCVSARSSIEFAGCFVYAFQITGEGHNIAADY</sequence>